<evidence type="ECO:0000313" key="3">
    <source>
        <dbReference type="Proteomes" id="UP001150904"/>
    </source>
</evidence>
<dbReference type="AlphaFoldDB" id="A0A9W9N413"/>
<proteinExistence type="predicted"/>
<name>A0A9W9N413_9EURO</name>
<gene>
    <name evidence="2" type="ORF">N7498_004010</name>
</gene>
<dbReference type="EMBL" id="JAPQKR010000008">
    <property type="protein sequence ID" value="KAJ5212364.1"/>
    <property type="molecule type" value="Genomic_DNA"/>
</dbReference>
<dbReference type="Proteomes" id="UP001150904">
    <property type="component" value="Unassembled WGS sequence"/>
</dbReference>
<organism evidence="2 3">
    <name type="scientific">Penicillium cinerascens</name>
    <dbReference type="NCBI Taxonomy" id="70096"/>
    <lineage>
        <taxon>Eukaryota</taxon>
        <taxon>Fungi</taxon>
        <taxon>Dikarya</taxon>
        <taxon>Ascomycota</taxon>
        <taxon>Pezizomycotina</taxon>
        <taxon>Eurotiomycetes</taxon>
        <taxon>Eurotiomycetidae</taxon>
        <taxon>Eurotiales</taxon>
        <taxon>Aspergillaceae</taxon>
        <taxon>Penicillium</taxon>
    </lineage>
</organism>
<sequence length="364" mass="41175">MPNLFGTLPTRARQRAVLHDQARSQAMKNLNDIYKRVERYDNTHIHPQSYASLDIKCGTFLLDRDGKSLDAKENCSLPFFEPRGASWIPNLNITDARMRETFQVFNDNWDAVLTSGLMRERPKTQAYSVCSWLEHMFSYFTRESSHPNVASLSKWRHSGKLIPEIFAERFYLAAFPYNRYSTYAVYASKKQLSSTKTTAPHTLITIAIGEEPSEDLFKAEAMIIAAAMISRLEGDECKAYSVIPITLVTAMGGMQARVIQAHSSGQSLVLSKTKVFDFATNQMATANIDILLGLMGSDQVGDPADPDHILKVEVQQVVTQQGSDHKRFQSIRKFFRPARETSAASWESRKCSTPRPQIPQPWRL</sequence>
<accession>A0A9W9N413</accession>
<reference evidence="2" key="1">
    <citation type="submission" date="2022-12" db="EMBL/GenBank/DDBJ databases">
        <authorList>
            <person name="Petersen C."/>
        </authorList>
    </citation>
    <scope>NUCLEOTIDE SEQUENCE</scope>
    <source>
        <strain evidence="2">IBT 15544</strain>
    </source>
</reference>
<evidence type="ECO:0000313" key="2">
    <source>
        <dbReference type="EMBL" id="KAJ5212364.1"/>
    </source>
</evidence>
<dbReference type="GeneID" id="83178373"/>
<protein>
    <submittedName>
        <fullName evidence="2">Uncharacterized protein</fullName>
    </submittedName>
</protein>
<dbReference type="RefSeq" id="XP_058310534.1">
    <property type="nucleotide sequence ID" value="XM_058451072.1"/>
</dbReference>
<reference evidence="2" key="2">
    <citation type="journal article" date="2023" name="IMA Fungus">
        <title>Comparative genomic study of the Penicillium genus elucidates a diverse pangenome and 15 lateral gene transfer events.</title>
        <authorList>
            <person name="Petersen C."/>
            <person name="Sorensen T."/>
            <person name="Nielsen M.R."/>
            <person name="Sondergaard T.E."/>
            <person name="Sorensen J.L."/>
            <person name="Fitzpatrick D.A."/>
            <person name="Frisvad J.C."/>
            <person name="Nielsen K.L."/>
        </authorList>
    </citation>
    <scope>NUCLEOTIDE SEQUENCE</scope>
    <source>
        <strain evidence="2">IBT 15544</strain>
    </source>
</reference>
<feature type="region of interest" description="Disordered" evidence="1">
    <location>
        <begin position="345"/>
        <end position="364"/>
    </location>
</feature>
<comment type="caution">
    <text evidence="2">The sequence shown here is derived from an EMBL/GenBank/DDBJ whole genome shotgun (WGS) entry which is preliminary data.</text>
</comment>
<dbReference type="OrthoDB" id="4177740at2759"/>
<keyword evidence="3" id="KW-1185">Reference proteome</keyword>
<evidence type="ECO:0000256" key="1">
    <source>
        <dbReference type="SAM" id="MobiDB-lite"/>
    </source>
</evidence>